<evidence type="ECO:0000313" key="5">
    <source>
        <dbReference type="EMBL" id="CAK8675878.1"/>
    </source>
</evidence>
<comment type="subcellular location">
    <subcellularLocation>
        <location evidence="1">Nucleus</location>
    </subcellularLocation>
</comment>
<dbReference type="Gene3D" id="2.30.29.30">
    <property type="entry name" value="Pleckstrin-homology domain (PH domain)/Phosphotyrosine-binding domain (PTB)"/>
    <property type="match status" value="1"/>
</dbReference>
<accession>A0ABP0F833</accession>
<feature type="compositionally biased region" description="Polar residues" evidence="3">
    <location>
        <begin position="7"/>
        <end position="17"/>
    </location>
</feature>
<evidence type="ECO:0000256" key="2">
    <source>
        <dbReference type="ARBA" id="ARBA00023242"/>
    </source>
</evidence>
<dbReference type="PANTHER" id="PTHR23138">
    <property type="entry name" value="RAN BINDING PROTEIN"/>
    <property type="match status" value="1"/>
</dbReference>
<dbReference type="Pfam" id="PF00638">
    <property type="entry name" value="Ran_BP1"/>
    <property type="match status" value="1"/>
</dbReference>
<dbReference type="EMBL" id="CAWYQH010000024">
    <property type="protein sequence ID" value="CAK8675878.1"/>
    <property type="molecule type" value="Genomic_DNA"/>
</dbReference>
<dbReference type="PROSITE" id="PS50196">
    <property type="entry name" value="RANBD1"/>
    <property type="match status" value="1"/>
</dbReference>
<feature type="compositionally biased region" description="Polar residues" evidence="3">
    <location>
        <begin position="577"/>
        <end position="596"/>
    </location>
</feature>
<protein>
    <recommendedName>
        <fullName evidence="4">RanBD1 domain-containing protein</fullName>
    </recommendedName>
</protein>
<comment type="caution">
    <text evidence="5">The sequence shown here is derived from an EMBL/GenBank/DDBJ whole genome shotgun (WGS) entry which is preliminary data.</text>
</comment>
<dbReference type="SUPFAM" id="SSF50729">
    <property type="entry name" value="PH domain-like"/>
    <property type="match status" value="1"/>
</dbReference>
<dbReference type="CDD" id="cd13180">
    <property type="entry name" value="RanBD_RanBP3"/>
    <property type="match status" value="1"/>
</dbReference>
<reference evidence="5 6" key="1">
    <citation type="submission" date="2024-02" db="EMBL/GenBank/DDBJ databases">
        <authorList>
            <person name="Daric V."/>
            <person name="Darras S."/>
        </authorList>
    </citation>
    <scope>NUCLEOTIDE SEQUENCE [LARGE SCALE GENOMIC DNA]</scope>
</reference>
<organism evidence="5 6">
    <name type="scientific">Clavelina lepadiformis</name>
    <name type="common">Light-bulb sea squirt</name>
    <name type="synonym">Ascidia lepadiformis</name>
    <dbReference type="NCBI Taxonomy" id="159417"/>
    <lineage>
        <taxon>Eukaryota</taxon>
        <taxon>Metazoa</taxon>
        <taxon>Chordata</taxon>
        <taxon>Tunicata</taxon>
        <taxon>Ascidiacea</taxon>
        <taxon>Aplousobranchia</taxon>
        <taxon>Clavelinidae</taxon>
        <taxon>Clavelina</taxon>
    </lineage>
</organism>
<feature type="domain" description="RanBD1" evidence="4">
    <location>
        <begin position="359"/>
        <end position="440"/>
    </location>
</feature>
<dbReference type="PANTHER" id="PTHR23138:SF142">
    <property type="entry name" value="RAN-BINDING PROTEIN 3B-RELATED"/>
    <property type="match status" value="1"/>
</dbReference>
<dbReference type="InterPro" id="IPR011993">
    <property type="entry name" value="PH-like_dom_sf"/>
</dbReference>
<keyword evidence="2" id="KW-0539">Nucleus</keyword>
<name>A0ABP0F833_CLALP</name>
<evidence type="ECO:0000313" key="6">
    <source>
        <dbReference type="Proteomes" id="UP001642483"/>
    </source>
</evidence>
<keyword evidence="6" id="KW-1185">Reference proteome</keyword>
<feature type="compositionally biased region" description="Low complexity" evidence="3">
    <location>
        <begin position="151"/>
        <end position="161"/>
    </location>
</feature>
<evidence type="ECO:0000256" key="3">
    <source>
        <dbReference type="SAM" id="MobiDB-lite"/>
    </source>
</evidence>
<feature type="compositionally biased region" description="Polar residues" evidence="3">
    <location>
        <begin position="171"/>
        <end position="182"/>
    </location>
</feature>
<feature type="compositionally biased region" description="Low complexity" evidence="3">
    <location>
        <begin position="100"/>
        <end position="115"/>
    </location>
</feature>
<feature type="compositionally biased region" description="Polar residues" evidence="3">
    <location>
        <begin position="535"/>
        <end position="560"/>
    </location>
</feature>
<evidence type="ECO:0000259" key="4">
    <source>
        <dbReference type="PROSITE" id="PS50196"/>
    </source>
</evidence>
<sequence>MAEPSDVKSNMDSSNNAVGGDQIDLSNKPRNMKRPRVGVVGSSTDNSEDNEPDEKRPAFRLHPPTLIHGQAKSVPKASDESTEANNASIQASKCKFLQPSKLSAPSSSNSSFTASGKEHTLASEPLVSSSNPFLKMTEKANSNEQEEKNENANNEAAFGNNQQDGDKVNGGQHSDNSQPDSTTETEIENQDTAKPQSQENLFLQAATNSKSNSGEGGFLFGSKMEERVTVAIKQLIFDMNAFTFLSFVSEKCFVKIQMSTEVKPTEKESEDIAASSFVFGQNLADRAKVSSTTDSSQQSLFMLSTSSTQASSSLDSTGDPHPSEQEQSPTSSNSEKKRPGGLEEDAAACFLASQAKPVMPEVHVVTGEENEKNVLQIQCKLHQFDGESSGWVERGVGSLHLNDGKCADDDLNFQSRLVMRIHGSLRLVLNTQVWAQMTVERASKKSVRITAQTEGIIGIFLITATINDAEQIYRALEYRVRHKKQLEEKKKDDAGQLEVPDASSILVKETGSRSDEASSSRLPESAEDDFPTSDILATSQGLSSECINSEVQSNKSSVTENDSEIGVSSSSLSSESNDTVISQSTDSGLPSSDTPS</sequence>
<gene>
    <name evidence="5" type="ORF">CVLEPA_LOCUS5403</name>
</gene>
<dbReference type="InterPro" id="IPR045255">
    <property type="entry name" value="RanBP1-like"/>
</dbReference>
<feature type="region of interest" description="Disordered" evidence="3">
    <location>
        <begin position="309"/>
        <end position="341"/>
    </location>
</feature>
<dbReference type="Proteomes" id="UP001642483">
    <property type="component" value="Unassembled WGS sequence"/>
</dbReference>
<feature type="region of interest" description="Disordered" evidence="3">
    <location>
        <begin position="487"/>
        <end position="596"/>
    </location>
</feature>
<evidence type="ECO:0000256" key="1">
    <source>
        <dbReference type="ARBA" id="ARBA00004123"/>
    </source>
</evidence>
<feature type="region of interest" description="Disordered" evidence="3">
    <location>
        <begin position="1"/>
        <end position="195"/>
    </location>
</feature>
<dbReference type="InterPro" id="IPR000156">
    <property type="entry name" value="Ran_bind_dom"/>
</dbReference>
<dbReference type="SMART" id="SM00160">
    <property type="entry name" value="RanBD"/>
    <property type="match status" value="1"/>
</dbReference>
<proteinExistence type="predicted"/>